<sequence length="376" mass="42931">MDAVDVPGSMRLVMPGNVRALDPAPAMFDAMLAGWTRQQQSRLLARKTIADRMSLLRRFALFNGTYPWEWTPEDVEAYFSAQMSGPLPLAHSTVRGQQSDLRLFCTFVTDARYGWAAACMEEFGRAPVQVCHDWNTADHVADYEGRPGRRALTYDELQALFDAADERVDSIRRRGRKGVLSAWRDAVLLKAVYAYGTRRRETAMLDLHDLRHNPRAKAYGRFGALEVRFGKASRGSPPKRRTVLTVPEMDWIVPLLTEWTAEVRTGFGVGGHPALWVTERCGRISLRRLDEVFSLVRDLAGLPDELELHCLRHTYITHLIEFGYPERFVQDQVGHRYAATTAMYTWVSDEYRNRLLEDSIRRRAERAGTRVGRGAR</sequence>
<dbReference type="InterPro" id="IPR013762">
    <property type="entry name" value="Integrase-like_cat_sf"/>
</dbReference>
<evidence type="ECO:0000259" key="2">
    <source>
        <dbReference type="PROSITE" id="PS51898"/>
    </source>
</evidence>
<gene>
    <name evidence="3" type="ORF">NRK68_34185</name>
</gene>
<protein>
    <submittedName>
        <fullName evidence="3">Site-specific integrase</fullName>
    </submittedName>
</protein>
<keyword evidence="3" id="KW-0614">Plasmid</keyword>
<accession>A0ABY5Q8X1</accession>
<dbReference type="SUPFAM" id="SSF56349">
    <property type="entry name" value="DNA breaking-rejoining enzymes"/>
    <property type="match status" value="1"/>
</dbReference>
<name>A0ABY5Q8X1_9ACTN</name>
<evidence type="ECO:0000313" key="3">
    <source>
        <dbReference type="EMBL" id="UUY52328.1"/>
    </source>
</evidence>
<dbReference type="PANTHER" id="PTHR30349">
    <property type="entry name" value="PHAGE INTEGRASE-RELATED"/>
    <property type="match status" value="1"/>
</dbReference>
<organism evidence="3 4">
    <name type="scientific">Streptomyces yangpuensis</name>
    <dbReference type="NCBI Taxonomy" id="1648182"/>
    <lineage>
        <taxon>Bacteria</taxon>
        <taxon>Bacillati</taxon>
        <taxon>Actinomycetota</taxon>
        <taxon>Actinomycetes</taxon>
        <taxon>Kitasatosporales</taxon>
        <taxon>Streptomycetaceae</taxon>
        <taxon>Streptomyces</taxon>
    </lineage>
</organism>
<feature type="domain" description="Tyr recombinase" evidence="2">
    <location>
        <begin position="147"/>
        <end position="358"/>
    </location>
</feature>
<dbReference type="Gene3D" id="1.10.443.10">
    <property type="entry name" value="Intergrase catalytic core"/>
    <property type="match status" value="1"/>
</dbReference>
<dbReference type="CDD" id="cd00397">
    <property type="entry name" value="DNA_BRE_C"/>
    <property type="match status" value="1"/>
</dbReference>
<dbReference type="EMBL" id="CP102515">
    <property type="protein sequence ID" value="UUY52328.1"/>
    <property type="molecule type" value="Genomic_DNA"/>
</dbReference>
<dbReference type="InterPro" id="IPR050090">
    <property type="entry name" value="Tyrosine_recombinase_XerCD"/>
</dbReference>
<keyword evidence="4" id="KW-1185">Reference proteome</keyword>
<keyword evidence="1" id="KW-0233">DNA recombination</keyword>
<dbReference type="PROSITE" id="PS51898">
    <property type="entry name" value="TYR_RECOMBINASE"/>
    <property type="match status" value="1"/>
</dbReference>
<dbReference type="Proteomes" id="UP001057738">
    <property type="component" value="Plasmid unnamed1"/>
</dbReference>
<evidence type="ECO:0000313" key="4">
    <source>
        <dbReference type="Proteomes" id="UP001057738"/>
    </source>
</evidence>
<dbReference type="InterPro" id="IPR011010">
    <property type="entry name" value="DNA_brk_join_enz"/>
</dbReference>
<dbReference type="InterPro" id="IPR002104">
    <property type="entry name" value="Integrase_catalytic"/>
</dbReference>
<geneLocation type="plasmid" evidence="3 4">
    <name>unnamed1</name>
</geneLocation>
<reference evidence="3" key="1">
    <citation type="submission" date="2022-08" db="EMBL/GenBank/DDBJ databases">
        <authorList>
            <person name="Tian L."/>
        </authorList>
    </citation>
    <scope>NUCLEOTIDE SEQUENCE</scope>
    <source>
        <strain evidence="3">CM253</strain>
        <plasmid evidence="3">unnamed1</plasmid>
    </source>
</reference>
<dbReference type="Pfam" id="PF00589">
    <property type="entry name" value="Phage_integrase"/>
    <property type="match status" value="1"/>
</dbReference>
<proteinExistence type="predicted"/>
<evidence type="ECO:0000256" key="1">
    <source>
        <dbReference type="ARBA" id="ARBA00023172"/>
    </source>
</evidence>